<proteinExistence type="evidence at transcript level"/>
<keyword evidence="4" id="KW-1185">Reference proteome</keyword>
<organism evidence="2">
    <name type="scientific">Eimeria tenella</name>
    <name type="common">Coccidian parasite</name>
    <dbReference type="NCBI Taxonomy" id="5802"/>
    <lineage>
        <taxon>Eukaryota</taxon>
        <taxon>Sar</taxon>
        <taxon>Alveolata</taxon>
        <taxon>Apicomplexa</taxon>
        <taxon>Conoidasida</taxon>
        <taxon>Coccidia</taxon>
        <taxon>Eucoccidiorida</taxon>
        <taxon>Eimeriorina</taxon>
        <taxon>Eimeriidae</taxon>
        <taxon>Eimeria</taxon>
    </lineage>
</organism>
<dbReference type="OMA" id="MHYEESK"/>
<keyword evidence="1" id="KW-0732">Signal</keyword>
<evidence type="ECO:0000256" key="1">
    <source>
        <dbReference type="SAM" id="SignalP"/>
    </source>
</evidence>
<dbReference type="GeneID" id="25254763"/>
<dbReference type="Proteomes" id="UP000030747">
    <property type="component" value="Unassembled WGS sequence"/>
</dbReference>
<evidence type="ECO:0000313" key="4">
    <source>
        <dbReference type="Proteomes" id="UP000030747"/>
    </source>
</evidence>
<dbReference type="OrthoDB" id="345717at2759"/>
<sequence length="271" mass="29037">MAPLRVQFASVAALMAAHLSFASCDSSERRSIVEPEKPEPLDIGGFFGGGSFAELDRLFQQSMSSLFGVLGPMGGMMQPVGADLSVSLAEGDERTCQFRVKMGDNSVSMNSVTLGVDYNGKFLLASIHREQTRKEHGEKGESLFSRSFHVRSTVHLPERCIATPGVLLASLAGYMVSSSGSEAMVVFPSTVLLNEGVEKGLLPENIAESVTRGDQRSIKDLTSAQQCLAAGFTVEQCSKLGETKPQVSLVKPTDGGYVPVPRFDVELDVLN</sequence>
<reference evidence="3" key="2">
    <citation type="submission" date="2013-10" db="EMBL/GenBank/DDBJ databases">
        <title>Genomic analysis of the causative agents of coccidiosis in chickens.</title>
        <authorList>
            <person name="Reid A.J."/>
            <person name="Blake D."/>
            <person name="Billington K."/>
            <person name="Browne H."/>
            <person name="Dunn M."/>
            <person name="Hung S."/>
            <person name="Kawahara F."/>
            <person name="Miranda-Saavedra D."/>
            <person name="Mourier T."/>
            <person name="Nagra H."/>
            <person name="Otto T.D."/>
            <person name="Rawlings N."/>
            <person name="Sanchez A."/>
            <person name="Sanders M."/>
            <person name="Subramaniam C."/>
            <person name="Tay Y."/>
            <person name="Dear P."/>
            <person name="Doerig C."/>
            <person name="Gruber A."/>
            <person name="Parkinson J."/>
            <person name="Shirley M."/>
            <person name="Wan K.L."/>
            <person name="Berriman M."/>
            <person name="Tomley F."/>
            <person name="Pain A."/>
        </authorList>
    </citation>
    <scope>NUCLEOTIDE SEQUENCE [LARGE SCALE GENOMIC DNA]</scope>
    <source>
        <strain evidence="3">Houghton</strain>
    </source>
</reference>
<reference evidence="2" key="1">
    <citation type="journal article" date="2012" name="BMC Genomics">
        <title>Characterisation of full-length cDNA sequences provides insights into the Eimeria tenella transcriptome.</title>
        <authorList>
            <person name="Amiruddin N."/>
            <person name="Lee X.W."/>
            <person name="Blake D.P."/>
            <person name="Suzuki Y."/>
            <person name="Tay Y.L."/>
            <person name="Lim L.S."/>
            <person name="Tomley F.M."/>
            <person name="Watanabe J."/>
            <person name="Sugimoto C."/>
            <person name="Wan K.L."/>
        </authorList>
    </citation>
    <scope>NUCLEOTIDE SEQUENCE</scope>
    <source>
        <strain evidence="2">Houghton</strain>
    </source>
</reference>
<feature type="chain" id="PRO_5010835025" evidence="1">
    <location>
        <begin position="25"/>
        <end position="271"/>
    </location>
</feature>
<protein>
    <submittedName>
        <fullName evidence="3">GRA9 protein, putative</fullName>
    </submittedName>
</protein>
<dbReference type="VEuPathDB" id="ToxoDB:ETH2_0316600"/>
<name>H9BA61_EIMTE</name>
<feature type="signal peptide" evidence="1">
    <location>
        <begin position="1"/>
        <end position="24"/>
    </location>
</feature>
<dbReference type="RefSeq" id="XP_013232557.1">
    <property type="nucleotide sequence ID" value="XM_013377103.1"/>
</dbReference>
<dbReference type="EMBL" id="JN987648">
    <property type="protein sequence ID" value="AET50871.1"/>
    <property type="molecule type" value="mRNA"/>
</dbReference>
<dbReference type="VEuPathDB" id="ToxoDB:ETH_00028350"/>
<dbReference type="AlphaFoldDB" id="H9BA61"/>
<evidence type="ECO:0000313" key="2">
    <source>
        <dbReference type="EMBL" id="AET50871.1"/>
    </source>
</evidence>
<gene>
    <name evidence="3" type="ORF">ETH_00028350</name>
</gene>
<evidence type="ECO:0000313" key="3">
    <source>
        <dbReference type="EMBL" id="CDJ41807.1"/>
    </source>
</evidence>
<accession>H9BA61</accession>
<dbReference type="EMBL" id="HG675673">
    <property type="protein sequence ID" value="CDJ41807.1"/>
    <property type="molecule type" value="Genomic_DNA"/>
</dbReference>
<dbReference type="PROSITE" id="PS51257">
    <property type="entry name" value="PROKAR_LIPOPROTEIN"/>
    <property type="match status" value="1"/>
</dbReference>
<reference evidence="3" key="3">
    <citation type="submission" date="2013-10" db="EMBL/GenBank/DDBJ databases">
        <authorList>
            <person name="Aslett M."/>
        </authorList>
    </citation>
    <scope>NUCLEOTIDE SEQUENCE [LARGE SCALE GENOMIC DNA]</scope>
    <source>
        <strain evidence="3">Houghton</strain>
    </source>
</reference>